<reference evidence="1 2" key="1">
    <citation type="submission" date="2023-04" db="EMBL/GenBank/DDBJ databases">
        <title>Luteimonas sp. M1R5S59.</title>
        <authorList>
            <person name="Sun J.-Q."/>
        </authorList>
    </citation>
    <scope>NUCLEOTIDE SEQUENCE [LARGE SCALE GENOMIC DNA]</scope>
    <source>
        <strain evidence="1 2">M1R5S59</strain>
    </source>
</reference>
<proteinExistence type="predicted"/>
<comment type="caution">
    <text evidence="1">The sequence shown here is derived from an EMBL/GenBank/DDBJ whole genome shotgun (WGS) entry which is preliminary data.</text>
</comment>
<dbReference type="NCBIfam" id="NF033807">
    <property type="entry name" value="CopL_fam"/>
    <property type="match status" value="1"/>
</dbReference>
<name>A0ABT6JWX9_9GAMM</name>
<sequence>MPRRDPGRRSRGTAAVSCRLLRNVRPAVLSVLSRLLLCLCLLVDTVGPAVAATHPANAMGPAVGTPTPVADEDCHGMPADAVGDAVASIPASPVPVDDECVERCLELCLQHGPATLPAIAPVPHPTTAAPAASGVATRLVPAYALPSLRPPIG</sequence>
<protein>
    <submittedName>
        <fullName evidence="1">CopL family metal-binding regulatory protein</fullName>
    </submittedName>
</protein>
<evidence type="ECO:0000313" key="1">
    <source>
        <dbReference type="EMBL" id="MDH5835195.1"/>
    </source>
</evidence>
<dbReference type="Proteomes" id="UP001156873">
    <property type="component" value="Unassembled WGS sequence"/>
</dbReference>
<keyword evidence="2" id="KW-1185">Reference proteome</keyword>
<evidence type="ECO:0000313" key="2">
    <source>
        <dbReference type="Proteomes" id="UP001156873"/>
    </source>
</evidence>
<gene>
    <name evidence="1" type="ORF">QFW81_14865</name>
</gene>
<dbReference type="InterPro" id="IPR048034">
    <property type="entry name" value="CopL-like"/>
</dbReference>
<dbReference type="EMBL" id="JARXRO010000020">
    <property type="protein sequence ID" value="MDH5835195.1"/>
    <property type="molecule type" value="Genomic_DNA"/>
</dbReference>
<organism evidence="1 2">
    <name type="scientific">Luteimonas kalidii</name>
    <dbReference type="NCBI Taxonomy" id="3042025"/>
    <lineage>
        <taxon>Bacteria</taxon>
        <taxon>Pseudomonadati</taxon>
        <taxon>Pseudomonadota</taxon>
        <taxon>Gammaproteobacteria</taxon>
        <taxon>Lysobacterales</taxon>
        <taxon>Lysobacteraceae</taxon>
        <taxon>Luteimonas</taxon>
    </lineage>
</organism>
<accession>A0ABT6JWX9</accession>
<dbReference type="RefSeq" id="WP_280579866.1">
    <property type="nucleotide sequence ID" value="NZ_JARXRO010000020.1"/>
</dbReference>